<dbReference type="Proteomes" id="UP001317629">
    <property type="component" value="Chromosome"/>
</dbReference>
<accession>A0ABN6VFI7</accession>
<dbReference type="EMBL" id="AP027142">
    <property type="protein sequence ID" value="BDV34413.1"/>
    <property type="molecule type" value="Genomic_DNA"/>
</dbReference>
<name>A0ABN6VFI7_9HYPH</name>
<dbReference type="SUPFAM" id="SSF141066">
    <property type="entry name" value="ICP-like"/>
    <property type="match status" value="1"/>
</dbReference>
<sequence length="121" mass="13096">MRKRVAFFVAFYLGLGAASLQALADEAHRMKPGETFSVSNKENPSTGYIWRIDPSASAGLDLLAISDGGHKAGKSLPGAPGTHSWTIRALEPGTATVQFVYQRPWEPAPAETRRIVFKISP</sequence>
<proteinExistence type="predicted"/>
<feature type="domain" description="Proteinase inhibitor I42 chagasin" evidence="4">
    <location>
        <begin position="30"/>
        <end position="118"/>
    </location>
</feature>
<evidence type="ECO:0000313" key="6">
    <source>
        <dbReference type="Proteomes" id="UP001317629"/>
    </source>
</evidence>
<keyword evidence="3" id="KW-0732">Signal</keyword>
<evidence type="ECO:0000259" key="4">
    <source>
        <dbReference type="Pfam" id="PF09394"/>
    </source>
</evidence>
<dbReference type="RefSeq" id="WP_281927585.1">
    <property type="nucleotide sequence ID" value="NZ_AP027142.1"/>
</dbReference>
<dbReference type="PANTHER" id="PTHR36530:SF1">
    <property type="entry name" value="AMOEBIASIN-1"/>
    <property type="match status" value="1"/>
</dbReference>
<evidence type="ECO:0000256" key="1">
    <source>
        <dbReference type="ARBA" id="ARBA00022690"/>
    </source>
</evidence>
<dbReference type="InterPro" id="IPR036331">
    <property type="entry name" value="Chagasin-like_sf"/>
</dbReference>
<dbReference type="InterPro" id="IPR018990">
    <property type="entry name" value="Prot_inh_I42_chagasin"/>
</dbReference>
<feature type="signal peptide" evidence="3">
    <location>
        <begin position="1"/>
        <end position="24"/>
    </location>
</feature>
<feature type="chain" id="PRO_5046687159" description="Proteinase inhibitor I42 chagasin domain-containing protein" evidence="3">
    <location>
        <begin position="25"/>
        <end position="121"/>
    </location>
</feature>
<dbReference type="Gene3D" id="2.60.40.2020">
    <property type="match status" value="1"/>
</dbReference>
<evidence type="ECO:0000313" key="5">
    <source>
        <dbReference type="EMBL" id="BDV34413.1"/>
    </source>
</evidence>
<protein>
    <recommendedName>
        <fullName evidence="4">Proteinase inhibitor I42 chagasin domain-containing protein</fullName>
    </recommendedName>
</protein>
<evidence type="ECO:0000256" key="2">
    <source>
        <dbReference type="ARBA" id="ARBA00022704"/>
    </source>
</evidence>
<gene>
    <name evidence="5" type="ORF">SS37A_19420</name>
</gene>
<dbReference type="InterPro" id="IPR052781">
    <property type="entry name" value="Cys_protease_inhibitor_I42"/>
</dbReference>
<evidence type="ECO:0000256" key="3">
    <source>
        <dbReference type="SAM" id="SignalP"/>
    </source>
</evidence>
<dbReference type="Pfam" id="PF09394">
    <property type="entry name" value="Inhibitor_I42"/>
    <property type="match status" value="1"/>
</dbReference>
<keyword evidence="2" id="KW-0789">Thiol protease inhibitor</keyword>
<keyword evidence="1" id="KW-0646">Protease inhibitor</keyword>
<keyword evidence="6" id="KW-1185">Reference proteome</keyword>
<organism evidence="5 6">
    <name type="scientific">Methylocystis iwaonis</name>
    <dbReference type="NCBI Taxonomy" id="2885079"/>
    <lineage>
        <taxon>Bacteria</taxon>
        <taxon>Pseudomonadati</taxon>
        <taxon>Pseudomonadota</taxon>
        <taxon>Alphaproteobacteria</taxon>
        <taxon>Hyphomicrobiales</taxon>
        <taxon>Methylocystaceae</taxon>
        <taxon>Methylocystis</taxon>
    </lineage>
</organism>
<dbReference type="PANTHER" id="PTHR36530">
    <property type="entry name" value="INHIBITOR OF CYSTEINE PEPTIDASE"/>
    <property type="match status" value="1"/>
</dbReference>
<reference evidence="5 6" key="1">
    <citation type="journal article" date="2023" name="Int. J. Syst. Evol. Microbiol.">
        <title>Methylocystis iwaonis sp. nov., a type II methane-oxidizing bacterium from surface soil of a rice paddy field in Japan, and emended description of the genus Methylocystis (ex Whittenbury et al. 1970) Bowman et al. 1993.</title>
        <authorList>
            <person name="Kaise H."/>
            <person name="Sawadogo J.B."/>
            <person name="Alam M.S."/>
            <person name="Ueno C."/>
            <person name="Dianou D."/>
            <person name="Shinjo R."/>
            <person name="Asakawa S."/>
        </authorList>
    </citation>
    <scope>NUCLEOTIDE SEQUENCE [LARGE SCALE GENOMIC DNA]</scope>
    <source>
        <strain evidence="5 6">SS37A-Re</strain>
    </source>
</reference>